<gene>
    <name evidence="2" type="ORF">X474_15555</name>
</gene>
<evidence type="ECO:0000313" key="2">
    <source>
        <dbReference type="EMBL" id="KIX13118.1"/>
    </source>
</evidence>
<comment type="caution">
    <text evidence="2">The sequence shown here is derived from an EMBL/GenBank/DDBJ whole genome shotgun (WGS) entry which is preliminary data.</text>
</comment>
<dbReference type="STRING" id="1429043.X474_15555"/>
<reference evidence="2 3" key="1">
    <citation type="submission" date="2013-11" db="EMBL/GenBank/DDBJ databases">
        <title>Metagenomic analysis of a methanogenic consortium involved in long chain n-alkane degradation.</title>
        <authorList>
            <person name="Davidova I.A."/>
            <person name="Callaghan A.V."/>
            <person name="Wawrik B."/>
            <person name="Pruitt S."/>
            <person name="Marks C."/>
            <person name="Duncan K.E."/>
            <person name="Suflita J.M."/>
        </authorList>
    </citation>
    <scope>NUCLEOTIDE SEQUENCE [LARGE SCALE GENOMIC DNA]</scope>
    <source>
        <strain evidence="2 3">SPR</strain>
    </source>
</reference>
<evidence type="ECO:0000313" key="3">
    <source>
        <dbReference type="Proteomes" id="UP000032233"/>
    </source>
</evidence>
<proteinExistence type="predicted"/>
<feature type="chain" id="PRO_5002243522" description="Protochlamydia outer membrane protein domain-containing protein" evidence="1">
    <location>
        <begin position="27"/>
        <end position="329"/>
    </location>
</feature>
<dbReference type="Gene3D" id="2.40.128.90">
    <property type="entry name" value="OMPT-like"/>
    <property type="match status" value="1"/>
</dbReference>
<dbReference type="SUPFAM" id="SSF69917">
    <property type="entry name" value="OMPT-like"/>
    <property type="match status" value="1"/>
</dbReference>
<dbReference type="EMBL" id="AZAC01000018">
    <property type="protein sequence ID" value="KIX13118.1"/>
    <property type="molecule type" value="Genomic_DNA"/>
</dbReference>
<keyword evidence="3" id="KW-1185">Reference proteome</keyword>
<dbReference type="InterPro" id="IPR053724">
    <property type="entry name" value="OMP_A26_sf"/>
</dbReference>
<keyword evidence="1" id="KW-0732">Signal</keyword>
<dbReference type="AlphaFoldDB" id="A0A0D2HRD4"/>
<organism evidence="2 3">
    <name type="scientific">Dethiosulfatarculus sandiegensis</name>
    <dbReference type="NCBI Taxonomy" id="1429043"/>
    <lineage>
        <taxon>Bacteria</taxon>
        <taxon>Pseudomonadati</taxon>
        <taxon>Thermodesulfobacteriota</taxon>
        <taxon>Desulfarculia</taxon>
        <taxon>Desulfarculales</taxon>
        <taxon>Desulfarculaceae</taxon>
        <taxon>Dethiosulfatarculus</taxon>
    </lineage>
</organism>
<dbReference type="RefSeq" id="WP_044349764.1">
    <property type="nucleotide sequence ID" value="NZ_AZAC01000018.1"/>
</dbReference>
<dbReference type="GO" id="GO:0004190">
    <property type="term" value="F:aspartic-type endopeptidase activity"/>
    <property type="evidence" value="ECO:0007669"/>
    <property type="project" value="InterPro"/>
</dbReference>
<evidence type="ECO:0008006" key="4">
    <source>
        <dbReference type="Google" id="ProtNLM"/>
    </source>
</evidence>
<dbReference type="InParanoid" id="A0A0D2HRD4"/>
<feature type="signal peptide" evidence="1">
    <location>
        <begin position="1"/>
        <end position="26"/>
    </location>
</feature>
<dbReference type="InterPro" id="IPR020080">
    <property type="entry name" value="OM_adhesin/peptidase_omptin"/>
</dbReference>
<protein>
    <recommendedName>
        <fullName evidence="4">Protochlamydia outer membrane protein domain-containing protein</fullName>
    </recommendedName>
</protein>
<dbReference type="Proteomes" id="UP000032233">
    <property type="component" value="Unassembled WGS sequence"/>
</dbReference>
<sequence length="329" mass="37875">MKRILSLPIFCLVLCCLFLLPDISYAQDESPLEPDQVVWSVEAKVKQLFDSYTSYEFAHPEVPVLSPLSRLEFSLNSLWGGVEVKRWTPKWSVSLEAMTNVQKNIDGILADSDWENPYHPKKRTIYSESTLRLEPSYMVNASADVSVARLLSLPKGLDLRPAAGIRWQYFHFVACDVTQWESMPDGSTWRYLFEGDGIRFKQTYWHYFAGLRLDWQPMPEKNPGLKLSLEADWAYVKGKNKDHHLLREGNRITEETTDGHAWHAALSLDVPLTENFSIGAQAEYMTIDTSGSHRWFNDAPGYEVDETWSNGVNVWSQQCSFSLMCTYYF</sequence>
<name>A0A0D2HRD4_9BACT</name>
<dbReference type="OrthoDB" id="5431381at2"/>
<accession>A0A0D2HRD4</accession>
<evidence type="ECO:0000256" key="1">
    <source>
        <dbReference type="SAM" id="SignalP"/>
    </source>
</evidence>